<dbReference type="GO" id="GO:0008422">
    <property type="term" value="F:beta-glucosidase activity"/>
    <property type="evidence" value="ECO:0007669"/>
    <property type="project" value="TreeGrafter"/>
</dbReference>
<dbReference type="Pfam" id="PF00933">
    <property type="entry name" value="Glyco_hydro_3"/>
    <property type="match status" value="1"/>
</dbReference>
<dbReference type="InterPro" id="IPR017853">
    <property type="entry name" value="GH"/>
</dbReference>
<dbReference type="PANTHER" id="PTHR30620:SF77">
    <property type="entry name" value="LYSOSOMAL BETA GLUCOSIDASE-LIKE"/>
    <property type="match status" value="1"/>
</dbReference>
<sequence>MASFSSWNGVRLHGHKHLLTDVLKGRLGFDGFVVGDWNGHRFVEGCTLESCAAAINAGLDMFMVPSDWKPLYENTLAQAKSGEIPVSRIDDAVTRILRVKMRAGLFEHNKPLAGKPGILGSPEHRAIAREAVRKSLVLLKNIA</sequence>
<protein>
    <submittedName>
        <fullName evidence="3">Glyco_hydro_3</fullName>
    </submittedName>
</protein>
<name>A0A060CPG1_9GAMM</name>
<dbReference type="EMBL" id="KF127435">
    <property type="protein sequence ID" value="AIA94791.1"/>
    <property type="molecule type" value="Genomic_DNA"/>
</dbReference>
<dbReference type="SUPFAM" id="SSF51445">
    <property type="entry name" value="(Trans)glycosidases"/>
    <property type="match status" value="1"/>
</dbReference>
<feature type="domain" description="Glycoside hydrolase family 3 N-terminal" evidence="2">
    <location>
        <begin position="1"/>
        <end position="99"/>
    </location>
</feature>
<evidence type="ECO:0000256" key="1">
    <source>
        <dbReference type="ARBA" id="ARBA00022801"/>
    </source>
</evidence>
<dbReference type="AlphaFoldDB" id="A0A060CPG1"/>
<accession>A0A060CPG1</accession>
<dbReference type="PANTHER" id="PTHR30620">
    <property type="entry name" value="PERIPLASMIC BETA-GLUCOSIDASE-RELATED"/>
    <property type="match status" value="1"/>
</dbReference>
<dbReference type="Gene3D" id="3.20.20.300">
    <property type="entry name" value="Glycoside hydrolase, family 3, N-terminal domain"/>
    <property type="match status" value="1"/>
</dbReference>
<dbReference type="GO" id="GO:0009251">
    <property type="term" value="P:glucan catabolic process"/>
    <property type="evidence" value="ECO:0007669"/>
    <property type="project" value="TreeGrafter"/>
</dbReference>
<dbReference type="InterPro" id="IPR036962">
    <property type="entry name" value="Glyco_hydro_3_N_sf"/>
</dbReference>
<evidence type="ECO:0000259" key="2">
    <source>
        <dbReference type="Pfam" id="PF00933"/>
    </source>
</evidence>
<dbReference type="InterPro" id="IPR051915">
    <property type="entry name" value="Cellulose_Degrad_GH3"/>
</dbReference>
<evidence type="ECO:0000313" key="3">
    <source>
        <dbReference type="EMBL" id="AIA94791.1"/>
    </source>
</evidence>
<keyword evidence="1" id="KW-0378">Hydrolase</keyword>
<dbReference type="InterPro" id="IPR001764">
    <property type="entry name" value="Glyco_hydro_3_N"/>
</dbReference>
<reference evidence="3" key="1">
    <citation type="journal article" date="2013" name="Environ. Microbiol.">
        <title>Seasonally variable intestinal metagenomes of the red palm weevil (Rhynchophorus ferrugineus).</title>
        <authorList>
            <person name="Jia S."/>
            <person name="Zhang X."/>
            <person name="Zhang G."/>
            <person name="Yin A."/>
            <person name="Zhang S."/>
            <person name="Li F."/>
            <person name="Wang L."/>
            <person name="Zhao D."/>
            <person name="Yun Q."/>
            <person name="Tala"/>
            <person name="Wang J."/>
            <person name="Sun G."/>
            <person name="Baabdullah M."/>
            <person name="Yu X."/>
            <person name="Hu S."/>
            <person name="Al-Mssallem I.S."/>
            <person name="Yu J."/>
        </authorList>
    </citation>
    <scope>NUCLEOTIDE SEQUENCE</scope>
</reference>
<organism evidence="3">
    <name type="scientific">uncultured Microbulbifer sp</name>
    <dbReference type="NCBI Taxonomy" id="348147"/>
    <lineage>
        <taxon>Bacteria</taxon>
        <taxon>Pseudomonadati</taxon>
        <taxon>Pseudomonadota</taxon>
        <taxon>Gammaproteobacteria</taxon>
        <taxon>Cellvibrionales</taxon>
        <taxon>Microbulbiferaceae</taxon>
        <taxon>Microbulbifer</taxon>
        <taxon>environmental samples</taxon>
    </lineage>
</organism>
<proteinExistence type="predicted"/>